<dbReference type="AlphaFoldDB" id="A0A2Z4G7I6"/>
<dbReference type="Proteomes" id="UP000249873">
    <property type="component" value="Chromosome"/>
</dbReference>
<organism evidence="1 2">
    <name type="scientific">Arcticibacterium luteifluviistationis</name>
    <dbReference type="NCBI Taxonomy" id="1784714"/>
    <lineage>
        <taxon>Bacteria</taxon>
        <taxon>Pseudomonadati</taxon>
        <taxon>Bacteroidota</taxon>
        <taxon>Cytophagia</taxon>
        <taxon>Cytophagales</taxon>
        <taxon>Leadbetterellaceae</taxon>
        <taxon>Arcticibacterium</taxon>
    </lineage>
</organism>
<dbReference type="InterPro" id="IPR039513">
    <property type="entry name" value="PL-6"/>
</dbReference>
<dbReference type="PROSITE" id="PS51257">
    <property type="entry name" value="PROKAR_LIPOPROTEIN"/>
    <property type="match status" value="1"/>
</dbReference>
<dbReference type="KEGG" id="als:DJ013_02605"/>
<dbReference type="CDD" id="cd14251">
    <property type="entry name" value="PL-6"/>
    <property type="match status" value="1"/>
</dbReference>
<accession>A0A2Z4G7I6</accession>
<evidence type="ECO:0000313" key="1">
    <source>
        <dbReference type="EMBL" id="AWV97122.1"/>
    </source>
</evidence>
<dbReference type="SMART" id="SM00710">
    <property type="entry name" value="PbH1"/>
    <property type="match status" value="5"/>
</dbReference>
<evidence type="ECO:0000313" key="2">
    <source>
        <dbReference type="Proteomes" id="UP000249873"/>
    </source>
</evidence>
<dbReference type="GO" id="GO:0016829">
    <property type="term" value="F:lyase activity"/>
    <property type="evidence" value="ECO:0007669"/>
    <property type="project" value="UniProtKB-KW"/>
</dbReference>
<dbReference type="InterPro" id="IPR012334">
    <property type="entry name" value="Pectin_lyas_fold"/>
</dbReference>
<dbReference type="OrthoDB" id="6475864at2"/>
<sequence>MKNNLLLVLSIVLLFSCSKNSRSEDNHVKNIDELNIAIKQAKPGSEIVLANGIWKDVQIKLYGHGTKEAPITMRAETPGEVFIEGESYLHLGGDFLIVSGLYFRNGHTPSSGIIRYKIGKDSTAFNSRVTECVIEGFTQPSRTKIDRWIEFYGKDNQLDHCYIAGKSNDGVTLLVYHDGNENTNNHHQIVNNYFGPRPRKGGPRGETIRMGDSKTSLSPGRVNVSNNYFEACNGEVEIISDKTAYNSYTNNIFNKCEGSLVLRHANFGTVDGNIFIGGDESNFYGGVRVINAGHWITNNYFYKIRGVEFRSGLAIMNGIPMTPINRYRQVSDAVIAHNTWVDCKSPWQIGVGQNIASAGVLPKSEIRSAAPIRTTIANNLVYNSQEDKTPVINYDDMDGILFKNNIIDNGGSQYSTYDVFKNEKLKMKQVNDWLYVPENTQNQSMDSVFVGFDFGKIDHDLLGDTRAKNNRVGAINKVASAEKFVIDKKKYGPKWFSPEKAITKPNVFTASSAEGDLANNIKKAKSGDIIELSDEVYTIGTSLKIDKEITLRSKGTDKVQLVFKVPTNSPAFEMNPKGVLRLDNLDIKGENSSLAFGILEQNMSSAYNLFIDNCVIEDFGHILKATKGSFADSISVSNTTIQNCDNGFTLAAEEKGNYNAEMVTFVNCKFINVKSDVINFYRGGYDESTIGGFLTLSKNTFTSCGGKDKTGTLIKTPGIINVLISGNIFKNNPVKLVALLWGEKNNHELNNTIERSGQMKVEQQRKLDLMY</sequence>
<keyword evidence="2" id="KW-1185">Reference proteome</keyword>
<protein>
    <submittedName>
        <fullName evidence="1">Alginate lyase</fullName>
    </submittedName>
</protein>
<dbReference type="SUPFAM" id="SSF51126">
    <property type="entry name" value="Pectin lyase-like"/>
    <property type="match status" value="2"/>
</dbReference>
<reference evidence="1 2" key="1">
    <citation type="submission" date="2018-05" db="EMBL/GenBank/DDBJ databases">
        <title>Complete genome sequence of Arcticibacterium luteifluviistationis SM1504T, a cytophagaceae bacterium isolated from Arctic surface seawater.</title>
        <authorList>
            <person name="Li Y."/>
            <person name="Qin Q.-L."/>
        </authorList>
    </citation>
    <scope>NUCLEOTIDE SEQUENCE [LARGE SCALE GENOMIC DNA]</scope>
    <source>
        <strain evidence="1 2">SM1504</strain>
    </source>
</reference>
<proteinExistence type="predicted"/>
<dbReference type="SMR" id="A0A2Z4G7I6"/>
<dbReference type="RefSeq" id="WP_111370224.1">
    <property type="nucleotide sequence ID" value="NZ_CP029480.1"/>
</dbReference>
<gene>
    <name evidence="1" type="ORF">DJ013_02605</name>
</gene>
<dbReference type="EMBL" id="CP029480">
    <property type="protein sequence ID" value="AWV97122.1"/>
    <property type="molecule type" value="Genomic_DNA"/>
</dbReference>
<keyword evidence="1" id="KW-0456">Lyase</keyword>
<dbReference type="InterPro" id="IPR006626">
    <property type="entry name" value="PbH1"/>
</dbReference>
<name>A0A2Z4G7I6_9BACT</name>
<dbReference type="InterPro" id="IPR011050">
    <property type="entry name" value="Pectin_lyase_fold/virulence"/>
</dbReference>
<dbReference type="Gene3D" id="2.160.20.10">
    <property type="entry name" value="Single-stranded right-handed beta-helix, Pectin lyase-like"/>
    <property type="match status" value="2"/>
</dbReference>
<dbReference type="Pfam" id="PF14592">
    <property type="entry name" value="Chondroitinas_B"/>
    <property type="match status" value="1"/>
</dbReference>